<feature type="non-terminal residue" evidence="2">
    <location>
        <position position="134"/>
    </location>
</feature>
<dbReference type="PANTHER" id="PTHR43641">
    <property type="entry name" value="FORMATE ACETYLTRANSFERASE 3-RELATED"/>
    <property type="match status" value="1"/>
</dbReference>
<dbReference type="Proteomes" id="UP000004756">
    <property type="component" value="Unassembled WGS sequence"/>
</dbReference>
<evidence type="ECO:0000259" key="1">
    <source>
        <dbReference type="PROSITE" id="PS51554"/>
    </source>
</evidence>
<dbReference type="InterPro" id="IPR051215">
    <property type="entry name" value="GRE"/>
</dbReference>
<protein>
    <recommendedName>
        <fullName evidence="1">PFL domain-containing protein</fullName>
    </recommendedName>
</protein>
<dbReference type="PROSITE" id="PS51554">
    <property type="entry name" value="PFL"/>
    <property type="match status" value="1"/>
</dbReference>
<gene>
    <name evidence="2" type="ORF">CLOSTASPAR_04588</name>
</gene>
<dbReference type="Pfam" id="PF02901">
    <property type="entry name" value="PFL-like"/>
    <property type="match status" value="1"/>
</dbReference>
<sequence>MSAQERASLMKMFEAVSDEITKKEAPAQAVCCQEGTDIPDGMTPRLKALKENYLTHKPSITTYRARAITKIARENPGMPKIMLRAKCFRYCCETAPLVIQDNELIVGAPCGAPRAGAFSPDIAWRWMEDEIDTI</sequence>
<dbReference type="InterPro" id="IPR004184">
    <property type="entry name" value="PFL_dom"/>
</dbReference>
<dbReference type="EMBL" id="ACCJ01000379">
    <property type="protein sequence ID" value="EEG53316.1"/>
    <property type="molecule type" value="Genomic_DNA"/>
</dbReference>
<organism evidence="2 3">
    <name type="scientific">[Clostridium] asparagiforme DSM 15981</name>
    <dbReference type="NCBI Taxonomy" id="518636"/>
    <lineage>
        <taxon>Bacteria</taxon>
        <taxon>Bacillati</taxon>
        <taxon>Bacillota</taxon>
        <taxon>Clostridia</taxon>
        <taxon>Lachnospirales</taxon>
        <taxon>Lachnospiraceae</taxon>
        <taxon>Enterocloster</taxon>
    </lineage>
</organism>
<evidence type="ECO:0000313" key="3">
    <source>
        <dbReference type="Proteomes" id="UP000004756"/>
    </source>
</evidence>
<proteinExistence type="predicted"/>
<comment type="caution">
    <text evidence="2">The sequence shown here is derived from an EMBL/GenBank/DDBJ whole genome shotgun (WGS) entry which is preliminary data.</text>
</comment>
<dbReference type="GO" id="GO:0003824">
    <property type="term" value="F:catalytic activity"/>
    <property type="evidence" value="ECO:0007669"/>
    <property type="project" value="InterPro"/>
</dbReference>
<dbReference type="HOGENOM" id="CLU_1900557_0_0_9"/>
<dbReference type="SUPFAM" id="SSF51998">
    <property type="entry name" value="PFL-like glycyl radical enzymes"/>
    <property type="match status" value="1"/>
</dbReference>
<feature type="domain" description="PFL" evidence="1">
    <location>
        <begin position="44"/>
        <end position="134"/>
    </location>
</feature>
<accession>C0D5P2</accession>
<evidence type="ECO:0000313" key="2">
    <source>
        <dbReference type="EMBL" id="EEG53316.1"/>
    </source>
</evidence>
<dbReference type="PANTHER" id="PTHR43641:SF2">
    <property type="entry name" value="DEHYDRATASE YBIW-RELATED"/>
    <property type="match status" value="1"/>
</dbReference>
<dbReference type="AlphaFoldDB" id="C0D5P2"/>
<keyword evidence="3" id="KW-1185">Reference proteome</keyword>
<dbReference type="Gene3D" id="3.20.70.20">
    <property type="match status" value="1"/>
</dbReference>
<dbReference type="GO" id="GO:0005829">
    <property type="term" value="C:cytosol"/>
    <property type="evidence" value="ECO:0007669"/>
    <property type="project" value="TreeGrafter"/>
</dbReference>
<name>C0D5P2_9FIRM</name>
<reference evidence="2 3" key="1">
    <citation type="submission" date="2009-02" db="EMBL/GenBank/DDBJ databases">
        <title>Draft genome sequence of Clostridium asparagiforme (DSM 15981).</title>
        <authorList>
            <person name="Sudarsanam P."/>
            <person name="Ley R."/>
            <person name="Guruge J."/>
            <person name="Turnbaugh P.J."/>
            <person name="Mahowald M."/>
            <person name="Liep D."/>
            <person name="Gordon J."/>
        </authorList>
    </citation>
    <scope>NUCLEOTIDE SEQUENCE [LARGE SCALE GENOMIC DNA]</scope>
    <source>
        <strain evidence="2 3">DSM 15981</strain>
    </source>
</reference>